<feature type="region of interest" description="Disordered" evidence="10">
    <location>
        <begin position="519"/>
        <end position="598"/>
    </location>
</feature>
<feature type="compositionally biased region" description="Basic and acidic residues" evidence="10">
    <location>
        <begin position="537"/>
        <end position="548"/>
    </location>
</feature>
<evidence type="ECO:0000256" key="5">
    <source>
        <dbReference type="ARBA" id="ARBA00022729"/>
    </source>
</evidence>
<dbReference type="PANTHER" id="PTHR23037">
    <property type="entry name" value="CYTOKINE RECEPTOR"/>
    <property type="match status" value="1"/>
</dbReference>
<dbReference type="GO" id="GO:0009897">
    <property type="term" value="C:external side of plasma membrane"/>
    <property type="evidence" value="ECO:0007669"/>
    <property type="project" value="TreeGrafter"/>
</dbReference>
<dbReference type="GO" id="GO:0005179">
    <property type="term" value="F:hormone activity"/>
    <property type="evidence" value="ECO:0007669"/>
    <property type="project" value="InterPro"/>
</dbReference>
<evidence type="ECO:0000256" key="8">
    <source>
        <dbReference type="ARBA" id="ARBA00023170"/>
    </source>
</evidence>
<evidence type="ECO:0000256" key="2">
    <source>
        <dbReference type="ARBA" id="ARBA00004613"/>
    </source>
</evidence>
<feature type="transmembrane region" description="Helical" evidence="11">
    <location>
        <begin position="300"/>
        <end position="322"/>
    </location>
</feature>
<dbReference type="PROSITE" id="PS00256">
    <property type="entry name" value="AKH"/>
    <property type="match status" value="1"/>
</dbReference>
<keyword evidence="9" id="KW-0325">Glycoprotein</keyword>
<evidence type="ECO:0000256" key="10">
    <source>
        <dbReference type="SAM" id="MobiDB-lite"/>
    </source>
</evidence>
<dbReference type="SUPFAM" id="SSF49265">
    <property type="entry name" value="Fibronectin type III"/>
    <property type="match status" value="2"/>
</dbReference>
<dbReference type="Gene3D" id="2.60.40.10">
    <property type="entry name" value="Immunoglobulins"/>
    <property type="match status" value="2"/>
</dbReference>
<dbReference type="PANTHER" id="PTHR23037:SF46">
    <property type="entry name" value="INTERLEUKIN 5 RECEPTOR SUBUNIT ALPHA"/>
    <property type="match status" value="1"/>
</dbReference>
<evidence type="ECO:0000256" key="1">
    <source>
        <dbReference type="ARBA" id="ARBA00004479"/>
    </source>
</evidence>
<dbReference type="InterPro" id="IPR025871">
    <property type="entry name" value="GHBP"/>
</dbReference>
<dbReference type="InterPro" id="IPR036116">
    <property type="entry name" value="FN3_sf"/>
</dbReference>
<evidence type="ECO:0000256" key="6">
    <source>
        <dbReference type="ARBA" id="ARBA00022989"/>
    </source>
</evidence>
<dbReference type="CDD" id="cd00063">
    <property type="entry name" value="FN3"/>
    <property type="match status" value="1"/>
</dbReference>
<keyword evidence="6 11" id="KW-1133">Transmembrane helix</keyword>
<keyword evidence="3" id="KW-0964">Secreted</keyword>
<evidence type="ECO:0000256" key="11">
    <source>
        <dbReference type="SAM" id="Phobius"/>
    </source>
</evidence>
<gene>
    <name evidence="13" type="ORF">J4Q44_G00168100</name>
</gene>
<dbReference type="EMBL" id="JAGTTL010000014">
    <property type="protein sequence ID" value="KAK6313463.1"/>
    <property type="molecule type" value="Genomic_DNA"/>
</dbReference>
<evidence type="ECO:0000313" key="13">
    <source>
        <dbReference type="EMBL" id="KAK6313463.1"/>
    </source>
</evidence>
<dbReference type="InterPro" id="IPR002047">
    <property type="entry name" value="Adipokinetic_hormone_CS"/>
</dbReference>
<dbReference type="PROSITE" id="PS50853">
    <property type="entry name" value="FN3"/>
    <property type="match status" value="1"/>
</dbReference>
<dbReference type="Pfam" id="PF12772">
    <property type="entry name" value="GHBP"/>
    <property type="match status" value="1"/>
</dbReference>
<evidence type="ECO:0000259" key="12">
    <source>
        <dbReference type="PROSITE" id="PS50853"/>
    </source>
</evidence>
<evidence type="ECO:0000256" key="7">
    <source>
        <dbReference type="ARBA" id="ARBA00023136"/>
    </source>
</evidence>
<sequence length="691" mass="77230">MPLSHVTPAVSQHLREEEISLDQARLSTALPDQAHLNSPAQHSTDRYPRVWQNTDKGKPPVMASPSFLLLFPSLGWLSAVTSSDPFVHGPHFTGCRSREQVTFSCWWSTGSFQNLTEPGALQMFYWKKNDLTKEWRECPDYSSSVKNECFFNKNNTVIWTTYCVRLSSKSQNITYDELCFELQDIVHPDPPVALNWTLLNVSRSGLNYDIMASWEPPPSADVSVGWLTLVYELQYRRRNSSHWKVLEHEFGTQKSIYGLSTGEEYEVRVHCAMRAFNKFGEFSDAIFVHVSEIPSKESTFTVTLVLIFGAVGLAILLMLIIFSQQQRLMVILLPPVPAPKIKGIDPELLKKGKLDELNFLLSVGGMGGLHPYPPDLYQDESWVEFIELDADEPEPGEKEDNQRLLGLGRNNHHTNHGCSHALSIPDNDYDPELPDQETLMLMAALLSSQPDKVEPCLGNRRRHSALEVLEVPYPGLQAPGLAPEGGERPLVQTQLGGPHSWVNINFYAQVSDVMPTGGVVLSPGQQVRAPENAPTTEEDKKKNGKMEGGEEESEGEEEERRNKKLRSQLLVVDPEAGGYTTESSGRQISTPDPSSPREVYHTFPPPPPYLLHTTPLGDYQSPYILPDSPAQFLPPVLDYTVVQDVDSQHSLLLNPTSPQRSPSCTPQPPFKPLPTMPIGYLTPDLLGNILP</sequence>
<dbReference type="Pfam" id="PF09067">
    <property type="entry name" value="EpoR_lig-bind"/>
    <property type="match status" value="1"/>
</dbReference>
<dbReference type="InterPro" id="IPR013783">
    <property type="entry name" value="Ig-like_fold"/>
</dbReference>
<dbReference type="InterPro" id="IPR015152">
    <property type="entry name" value="Growth/epo_recpt_lig-bind"/>
</dbReference>
<accession>A0AAN8LMX9</accession>
<comment type="caution">
    <text evidence="13">The sequence shown here is derived from an EMBL/GenBank/DDBJ whole genome shotgun (WGS) entry which is preliminary data.</text>
</comment>
<dbReference type="Proteomes" id="UP001356427">
    <property type="component" value="Unassembled WGS sequence"/>
</dbReference>
<keyword evidence="8" id="KW-0675">Receptor</keyword>
<evidence type="ECO:0000313" key="14">
    <source>
        <dbReference type="Proteomes" id="UP001356427"/>
    </source>
</evidence>
<reference evidence="13 14" key="1">
    <citation type="submission" date="2021-04" db="EMBL/GenBank/DDBJ databases">
        <authorList>
            <person name="De Guttry C."/>
            <person name="Zahm M."/>
            <person name="Klopp C."/>
            <person name="Cabau C."/>
            <person name="Louis A."/>
            <person name="Berthelot C."/>
            <person name="Parey E."/>
            <person name="Roest Crollius H."/>
            <person name="Montfort J."/>
            <person name="Robinson-Rechavi M."/>
            <person name="Bucao C."/>
            <person name="Bouchez O."/>
            <person name="Gislard M."/>
            <person name="Lluch J."/>
            <person name="Milhes M."/>
            <person name="Lampietro C."/>
            <person name="Lopez Roques C."/>
            <person name="Donnadieu C."/>
            <person name="Braasch I."/>
            <person name="Desvignes T."/>
            <person name="Postlethwait J."/>
            <person name="Bobe J."/>
            <person name="Wedekind C."/>
            <person name="Guiguen Y."/>
        </authorList>
    </citation>
    <scope>NUCLEOTIDE SEQUENCE [LARGE SCALE GENOMIC DNA]</scope>
    <source>
        <strain evidence="13">Cs_M1</strain>
        <tissue evidence="13">Blood</tissue>
    </source>
</reference>
<proteinExistence type="predicted"/>
<dbReference type="AlphaFoldDB" id="A0AAN8LMX9"/>
<feature type="compositionally biased region" description="Polar residues" evidence="10">
    <location>
        <begin position="580"/>
        <end position="592"/>
    </location>
</feature>
<dbReference type="GO" id="GO:0005576">
    <property type="term" value="C:extracellular region"/>
    <property type="evidence" value="ECO:0007669"/>
    <property type="project" value="UniProtKB-SubCell"/>
</dbReference>
<evidence type="ECO:0000256" key="9">
    <source>
        <dbReference type="ARBA" id="ARBA00023180"/>
    </source>
</evidence>
<name>A0AAN8LMX9_9TELE</name>
<keyword evidence="14" id="KW-1185">Reference proteome</keyword>
<dbReference type="InterPro" id="IPR003961">
    <property type="entry name" value="FN3_dom"/>
</dbReference>
<evidence type="ECO:0000256" key="4">
    <source>
        <dbReference type="ARBA" id="ARBA00022692"/>
    </source>
</evidence>
<dbReference type="GO" id="GO:0004896">
    <property type="term" value="F:cytokine receptor activity"/>
    <property type="evidence" value="ECO:0007669"/>
    <property type="project" value="TreeGrafter"/>
</dbReference>
<organism evidence="13 14">
    <name type="scientific">Coregonus suidteri</name>
    <dbReference type="NCBI Taxonomy" id="861788"/>
    <lineage>
        <taxon>Eukaryota</taxon>
        <taxon>Metazoa</taxon>
        <taxon>Chordata</taxon>
        <taxon>Craniata</taxon>
        <taxon>Vertebrata</taxon>
        <taxon>Euteleostomi</taxon>
        <taxon>Actinopterygii</taxon>
        <taxon>Neopterygii</taxon>
        <taxon>Teleostei</taxon>
        <taxon>Protacanthopterygii</taxon>
        <taxon>Salmoniformes</taxon>
        <taxon>Salmonidae</taxon>
        <taxon>Coregoninae</taxon>
        <taxon>Coregonus</taxon>
    </lineage>
</organism>
<feature type="domain" description="Fibronectin type-III" evidence="12">
    <location>
        <begin position="190"/>
        <end position="293"/>
    </location>
</feature>
<evidence type="ECO:0000256" key="3">
    <source>
        <dbReference type="ARBA" id="ARBA00022525"/>
    </source>
</evidence>
<keyword evidence="5" id="KW-0732">Signal</keyword>
<keyword evidence="4 11" id="KW-0812">Transmembrane</keyword>
<comment type="subcellular location">
    <subcellularLocation>
        <location evidence="1">Membrane</location>
        <topology evidence="1">Single-pass type I membrane protein</topology>
    </subcellularLocation>
    <subcellularLocation>
        <location evidence="2">Secreted</location>
    </subcellularLocation>
</comment>
<keyword evidence="7 11" id="KW-0472">Membrane</keyword>
<protein>
    <recommendedName>
        <fullName evidence="12">Fibronectin type-III domain-containing protein</fullName>
    </recommendedName>
</protein>